<dbReference type="InterPro" id="IPR012675">
    <property type="entry name" value="Beta-grasp_dom_sf"/>
</dbReference>
<name>A0A317CHQ2_9GAMM</name>
<dbReference type="InterPro" id="IPR010035">
    <property type="entry name" value="Thi_S"/>
</dbReference>
<dbReference type="Proteomes" id="UP000245506">
    <property type="component" value="Unassembled WGS sequence"/>
</dbReference>
<comment type="caution">
    <text evidence="1">The sequence shown here is derived from an EMBL/GenBank/DDBJ whole genome shotgun (WGS) entry which is preliminary data.</text>
</comment>
<reference evidence="1 2" key="1">
    <citation type="submission" date="2018-05" db="EMBL/GenBank/DDBJ databases">
        <title>Leucothrix arctica sp. nov., isolated from Arctic seawater.</title>
        <authorList>
            <person name="Choi A."/>
            <person name="Baek K."/>
        </authorList>
    </citation>
    <scope>NUCLEOTIDE SEQUENCE [LARGE SCALE GENOMIC DNA]</scope>
    <source>
        <strain evidence="1 2">IMCC9719</strain>
    </source>
</reference>
<dbReference type="OrthoDB" id="9800283at2"/>
<organism evidence="1 2">
    <name type="scientific">Leucothrix arctica</name>
    <dbReference type="NCBI Taxonomy" id="1481894"/>
    <lineage>
        <taxon>Bacteria</taxon>
        <taxon>Pseudomonadati</taxon>
        <taxon>Pseudomonadota</taxon>
        <taxon>Gammaproteobacteria</taxon>
        <taxon>Thiotrichales</taxon>
        <taxon>Thiotrichaceae</taxon>
        <taxon>Leucothrix</taxon>
    </lineage>
</organism>
<dbReference type="EMBL" id="QGKL01000024">
    <property type="protein sequence ID" value="PWQ96933.1"/>
    <property type="molecule type" value="Genomic_DNA"/>
</dbReference>
<keyword evidence="2" id="KW-1185">Reference proteome</keyword>
<dbReference type="RefSeq" id="WP_109822862.1">
    <property type="nucleotide sequence ID" value="NZ_QGKL01000024.1"/>
</dbReference>
<dbReference type="CDD" id="cd00565">
    <property type="entry name" value="Ubl_ThiS"/>
    <property type="match status" value="1"/>
</dbReference>
<dbReference type="PANTHER" id="PTHR34472:SF1">
    <property type="entry name" value="SULFUR CARRIER PROTEIN THIS"/>
    <property type="match status" value="1"/>
</dbReference>
<dbReference type="Pfam" id="PF02597">
    <property type="entry name" value="ThiS"/>
    <property type="match status" value="1"/>
</dbReference>
<evidence type="ECO:0000313" key="1">
    <source>
        <dbReference type="EMBL" id="PWQ96933.1"/>
    </source>
</evidence>
<dbReference type="SUPFAM" id="SSF54285">
    <property type="entry name" value="MoaD/ThiS"/>
    <property type="match status" value="1"/>
</dbReference>
<dbReference type="NCBIfam" id="TIGR01683">
    <property type="entry name" value="thiS"/>
    <property type="match status" value="1"/>
</dbReference>
<dbReference type="InterPro" id="IPR016155">
    <property type="entry name" value="Mopterin_synth/thiamin_S_b"/>
</dbReference>
<sequence length="68" mass="7621">MLDISVNGERKTLPQPLVLEQAMQEWGFSPDDLLVIAVNQTFVPRDRWADTDVQADDEIDILQPIVGG</sequence>
<dbReference type="AlphaFoldDB" id="A0A317CHQ2"/>
<accession>A0A317CHQ2</accession>
<protein>
    <submittedName>
        <fullName evidence="1">Thiamine biosynthesis protein ThiS</fullName>
    </submittedName>
</protein>
<dbReference type="PANTHER" id="PTHR34472">
    <property type="entry name" value="SULFUR CARRIER PROTEIN THIS"/>
    <property type="match status" value="1"/>
</dbReference>
<evidence type="ECO:0000313" key="2">
    <source>
        <dbReference type="Proteomes" id="UP000245506"/>
    </source>
</evidence>
<proteinExistence type="predicted"/>
<gene>
    <name evidence="1" type="primary">thiS</name>
    <name evidence="1" type="ORF">DKT75_07800</name>
</gene>
<dbReference type="InterPro" id="IPR003749">
    <property type="entry name" value="ThiS/MoaD-like"/>
</dbReference>
<dbReference type="Gene3D" id="3.10.20.30">
    <property type="match status" value="1"/>
</dbReference>